<reference evidence="2" key="1">
    <citation type="submission" date="2020-05" db="EMBL/GenBank/DDBJ databases">
        <authorList>
            <person name="Chiriac C."/>
            <person name="Salcher M."/>
            <person name="Ghai R."/>
            <person name="Kavagutti S V."/>
        </authorList>
    </citation>
    <scope>NUCLEOTIDE SEQUENCE</scope>
</reference>
<dbReference type="CDD" id="cd02440">
    <property type="entry name" value="AdoMet_MTases"/>
    <property type="match status" value="1"/>
</dbReference>
<dbReference type="EMBL" id="CAFBLM010000078">
    <property type="protein sequence ID" value="CAB4879684.1"/>
    <property type="molecule type" value="Genomic_DNA"/>
</dbReference>
<organism evidence="2">
    <name type="scientific">freshwater metagenome</name>
    <dbReference type="NCBI Taxonomy" id="449393"/>
    <lineage>
        <taxon>unclassified sequences</taxon>
        <taxon>metagenomes</taxon>
        <taxon>ecological metagenomes</taxon>
    </lineage>
</organism>
<protein>
    <submittedName>
        <fullName evidence="2">Unannotated protein</fullName>
    </submittedName>
</protein>
<dbReference type="SUPFAM" id="SSF53335">
    <property type="entry name" value="S-adenosyl-L-methionine-dependent methyltransferases"/>
    <property type="match status" value="1"/>
</dbReference>
<dbReference type="Gene3D" id="3.40.50.150">
    <property type="entry name" value="Vaccinia Virus protein VP39"/>
    <property type="match status" value="1"/>
</dbReference>
<name>A0A6J7EF99_9ZZZZ</name>
<dbReference type="PANTHER" id="PTHR43591">
    <property type="entry name" value="METHYLTRANSFERASE"/>
    <property type="match status" value="1"/>
</dbReference>
<proteinExistence type="predicted"/>
<accession>A0A6J7EF99</accession>
<sequence>MASQWDLIQEVIPADHARQVQSTYYVEEAMTSDNPPELVVDLGCGLGKTATLFRRFDPKVRWLGIDISDSPESLAREKVTDVVLYDGEHLPLASDSIPLMYCHQVLEHVRRPWITMAEVARALKPGGLFIGSTSQFEPYHSYSVWGYTMFGFKNLMEDCGLVVEELRPGIDGVTLINRTYNGRRPEDSKWFGQESPLNQQIDDWGKSTGRGPKLVNNRKLEFCGQFAFRVRKPLK</sequence>
<dbReference type="GO" id="GO:0008757">
    <property type="term" value="F:S-adenosylmethionine-dependent methyltransferase activity"/>
    <property type="evidence" value="ECO:0007669"/>
    <property type="project" value="InterPro"/>
</dbReference>
<dbReference type="InterPro" id="IPR029063">
    <property type="entry name" value="SAM-dependent_MTases_sf"/>
</dbReference>
<dbReference type="InterPro" id="IPR013216">
    <property type="entry name" value="Methyltransf_11"/>
</dbReference>
<dbReference type="PANTHER" id="PTHR43591:SF24">
    <property type="entry name" value="2-METHOXY-6-POLYPRENYL-1,4-BENZOQUINOL METHYLASE, MITOCHONDRIAL"/>
    <property type="match status" value="1"/>
</dbReference>
<dbReference type="AlphaFoldDB" id="A0A6J7EF99"/>
<gene>
    <name evidence="2" type="ORF">UFOPK3401_01331</name>
</gene>
<dbReference type="Pfam" id="PF08241">
    <property type="entry name" value="Methyltransf_11"/>
    <property type="match status" value="1"/>
</dbReference>
<evidence type="ECO:0000313" key="2">
    <source>
        <dbReference type="EMBL" id="CAB4879684.1"/>
    </source>
</evidence>
<evidence type="ECO:0000259" key="1">
    <source>
        <dbReference type="Pfam" id="PF08241"/>
    </source>
</evidence>
<feature type="domain" description="Methyltransferase type 11" evidence="1">
    <location>
        <begin position="40"/>
        <end position="130"/>
    </location>
</feature>